<evidence type="ECO:0000313" key="7">
    <source>
        <dbReference type="WBParaSite" id="BXY_1244500.1"/>
    </source>
</evidence>
<dbReference type="Gene3D" id="3.40.50.1820">
    <property type="entry name" value="alpha/beta hydrolase"/>
    <property type="match status" value="1"/>
</dbReference>
<evidence type="ECO:0000256" key="2">
    <source>
        <dbReference type="ARBA" id="ARBA00022670"/>
    </source>
</evidence>
<organism evidence="6 7">
    <name type="scientific">Bursaphelenchus xylophilus</name>
    <name type="common">Pinewood nematode worm</name>
    <name type="synonym">Aphelenchoides xylophilus</name>
    <dbReference type="NCBI Taxonomy" id="6326"/>
    <lineage>
        <taxon>Eukaryota</taxon>
        <taxon>Metazoa</taxon>
        <taxon>Ecdysozoa</taxon>
        <taxon>Nematoda</taxon>
        <taxon>Chromadorea</taxon>
        <taxon>Rhabditida</taxon>
        <taxon>Tylenchina</taxon>
        <taxon>Tylenchomorpha</taxon>
        <taxon>Aphelenchoidea</taxon>
        <taxon>Aphelenchoididae</taxon>
        <taxon>Bursaphelenchus</taxon>
    </lineage>
</organism>
<protein>
    <submittedName>
        <fullName evidence="7">Lysosomal Pro-X carboxypeptidase</fullName>
    </submittedName>
</protein>
<keyword evidence="2" id="KW-0645">Protease</keyword>
<dbReference type="PANTHER" id="PTHR11010:SF38">
    <property type="entry name" value="LYSOSOMAL PRO-X CARBOXYPEPTIDASE"/>
    <property type="match status" value="1"/>
</dbReference>
<dbReference type="InterPro" id="IPR029058">
    <property type="entry name" value="AB_hydrolase_fold"/>
</dbReference>
<proteinExistence type="inferred from homology"/>
<keyword evidence="3" id="KW-0732">Signal</keyword>
<dbReference type="InterPro" id="IPR008758">
    <property type="entry name" value="Peptidase_S28"/>
</dbReference>
<evidence type="ECO:0000256" key="3">
    <source>
        <dbReference type="ARBA" id="ARBA00022729"/>
    </source>
</evidence>
<dbReference type="eggNOG" id="KOG2182">
    <property type="taxonomic scope" value="Eukaryota"/>
</dbReference>
<evidence type="ECO:0000313" key="6">
    <source>
        <dbReference type="Proteomes" id="UP000095284"/>
    </source>
</evidence>
<sequence length="125" mass="14178">MQKCELRFGKDYTYEQIEENVKKSLEYYGGDKPYKGSNAIISNSDLDPWSGQGVEKAESDTVKIFIIRNATHCDDLRAGNNADVLEARPLYIAEIRKWLKGSSHRQSISVFTIILTCITLVAKLF</sequence>
<dbReference type="AlphaFoldDB" id="A0A1I7SHC9"/>
<accession>A0A1I7SHC9</accession>
<evidence type="ECO:0000256" key="1">
    <source>
        <dbReference type="ARBA" id="ARBA00011079"/>
    </source>
</evidence>
<dbReference type="GO" id="GO:0008239">
    <property type="term" value="F:dipeptidyl-peptidase activity"/>
    <property type="evidence" value="ECO:0007669"/>
    <property type="project" value="TreeGrafter"/>
</dbReference>
<evidence type="ECO:0000256" key="5">
    <source>
        <dbReference type="ARBA" id="ARBA00023180"/>
    </source>
</evidence>
<dbReference type="WBParaSite" id="BXY_1244500.1">
    <property type="protein sequence ID" value="BXY_1244500.1"/>
    <property type="gene ID" value="BXY_1244500"/>
</dbReference>
<dbReference type="GO" id="GO:0070008">
    <property type="term" value="F:serine-type exopeptidase activity"/>
    <property type="evidence" value="ECO:0007669"/>
    <property type="project" value="InterPro"/>
</dbReference>
<keyword evidence="4" id="KW-0378">Hydrolase</keyword>
<dbReference type="Proteomes" id="UP000095284">
    <property type="component" value="Unplaced"/>
</dbReference>
<keyword evidence="5" id="KW-0325">Glycoprotein</keyword>
<dbReference type="PANTHER" id="PTHR11010">
    <property type="entry name" value="PROTEASE S28 PRO-X CARBOXYPEPTIDASE-RELATED"/>
    <property type="match status" value="1"/>
</dbReference>
<dbReference type="GO" id="GO:0006508">
    <property type="term" value="P:proteolysis"/>
    <property type="evidence" value="ECO:0007669"/>
    <property type="project" value="UniProtKB-KW"/>
</dbReference>
<name>A0A1I7SHC9_BURXY</name>
<evidence type="ECO:0000256" key="4">
    <source>
        <dbReference type="ARBA" id="ARBA00022801"/>
    </source>
</evidence>
<comment type="similarity">
    <text evidence="1">Belongs to the peptidase S28 family.</text>
</comment>
<reference evidence="7" key="1">
    <citation type="submission" date="2016-11" db="UniProtKB">
        <authorList>
            <consortium name="WormBaseParasite"/>
        </authorList>
    </citation>
    <scope>IDENTIFICATION</scope>
</reference>
<dbReference type="Pfam" id="PF05577">
    <property type="entry name" value="Peptidase_S28"/>
    <property type="match status" value="1"/>
</dbReference>